<proteinExistence type="predicted"/>
<dbReference type="PANTHER" id="PTHR47573">
    <property type="entry name" value="PROTEIN AF-9 HOMOLOG"/>
    <property type="match status" value="1"/>
</dbReference>
<evidence type="ECO:0000259" key="4">
    <source>
        <dbReference type="PROSITE" id="PS51037"/>
    </source>
</evidence>
<name>A0A7J6M1A4_PERCH</name>
<dbReference type="Proteomes" id="UP000591131">
    <property type="component" value="Unassembled WGS sequence"/>
</dbReference>
<dbReference type="InterPro" id="IPR005033">
    <property type="entry name" value="YEATS"/>
</dbReference>
<sequence>MAHRLIGATLDIPIVIGTYAFKKDGAGDLYRWHVLVRSGMLGAPLEDLSYVIKRVDFQLHETFAVPNRSVEKAPFIVTEEGWGEFDILITIHFVDSSENPVQTSHKLKLHHDATTTGINPVVPASSPIPAVPGTPPEEESEQRYVVVNEAYLEIHFEHPHAWFYDAVQRHREEHKIPVSISDRPAWMTDQLREAFDTIYPFFREFDDREEYEQLSEMEAFVDQQIALLQMQSSMAETDYRNSGCSPCQSRLRDLEDGLNTSHGARTNSEFGDVADARSAASRKRIRVKK</sequence>
<keyword evidence="1 2" id="KW-0539">Nucleus</keyword>
<feature type="domain" description="YEATS" evidence="4">
    <location>
        <begin position="4"/>
        <end position="170"/>
    </location>
</feature>
<evidence type="ECO:0000313" key="5">
    <source>
        <dbReference type="EMBL" id="KAF4665257.1"/>
    </source>
</evidence>
<accession>A0A7J6M1A4</accession>
<reference evidence="5 6" key="1">
    <citation type="submission" date="2020-04" db="EMBL/GenBank/DDBJ databases">
        <title>Perkinsus chesapeaki whole genome sequence.</title>
        <authorList>
            <person name="Bogema D.R."/>
        </authorList>
    </citation>
    <scope>NUCLEOTIDE SEQUENCE [LARGE SCALE GENOMIC DNA]</scope>
    <source>
        <strain evidence="5">ATCC PRA-425</strain>
    </source>
</reference>
<dbReference type="Pfam" id="PF03366">
    <property type="entry name" value="YEATS"/>
    <property type="match status" value="1"/>
</dbReference>
<evidence type="ECO:0000256" key="2">
    <source>
        <dbReference type="PROSITE-ProRule" id="PRU00376"/>
    </source>
</evidence>
<evidence type="ECO:0000313" key="6">
    <source>
        <dbReference type="Proteomes" id="UP000591131"/>
    </source>
</evidence>
<comment type="subcellular location">
    <subcellularLocation>
        <location evidence="2">Nucleus</location>
    </subcellularLocation>
</comment>
<evidence type="ECO:0000256" key="3">
    <source>
        <dbReference type="SAM" id="MobiDB-lite"/>
    </source>
</evidence>
<dbReference type="InterPro" id="IPR055129">
    <property type="entry name" value="YEATS_dom"/>
</dbReference>
<dbReference type="OrthoDB" id="16041at2759"/>
<feature type="compositionally biased region" description="Polar residues" evidence="3">
    <location>
        <begin position="258"/>
        <end position="269"/>
    </location>
</feature>
<dbReference type="AlphaFoldDB" id="A0A7J6M1A4"/>
<dbReference type="InterPro" id="IPR038704">
    <property type="entry name" value="YEAST_sf"/>
</dbReference>
<dbReference type="PROSITE" id="PS51037">
    <property type="entry name" value="YEATS"/>
    <property type="match status" value="1"/>
</dbReference>
<keyword evidence="6" id="KW-1185">Reference proteome</keyword>
<evidence type="ECO:0000256" key="1">
    <source>
        <dbReference type="ARBA" id="ARBA00023242"/>
    </source>
</evidence>
<feature type="compositionally biased region" description="Basic residues" evidence="3">
    <location>
        <begin position="280"/>
        <end position="289"/>
    </location>
</feature>
<dbReference type="EMBL" id="JAAPAO010000266">
    <property type="protein sequence ID" value="KAF4665257.1"/>
    <property type="molecule type" value="Genomic_DNA"/>
</dbReference>
<feature type="region of interest" description="Disordered" evidence="3">
    <location>
        <begin position="255"/>
        <end position="289"/>
    </location>
</feature>
<dbReference type="Gene3D" id="2.60.40.1970">
    <property type="entry name" value="YEATS domain"/>
    <property type="match status" value="1"/>
</dbReference>
<protein>
    <submittedName>
        <fullName evidence="5">YEATS domain-containing protein 4</fullName>
    </submittedName>
</protein>
<gene>
    <name evidence="5" type="primary">YEATS4_2</name>
    <name evidence="5" type="ORF">FOL47_004680</name>
</gene>
<dbReference type="GO" id="GO:0005634">
    <property type="term" value="C:nucleus"/>
    <property type="evidence" value="ECO:0007669"/>
    <property type="project" value="UniProtKB-SubCell"/>
</dbReference>
<organism evidence="5 6">
    <name type="scientific">Perkinsus chesapeaki</name>
    <name type="common">Clam parasite</name>
    <name type="synonym">Perkinsus andrewsi</name>
    <dbReference type="NCBI Taxonomy" id="330153"/>
    <lineage>
        <taxon>Eukaryota</taxon>
        <taxon>Sar</taxon>
        <taxon>Alveolata</taxon>
        <taxon>Perkinsozoa</taxon>
        <taxon>Perkinsea</taxon>
        <taxon>Perkinsida</taxon>
        <taxon>Perkinsidae</taxon>
        <taxon>Perkinsus</taxon>
    </lineage>
</organism>
<comment type="caution">
    <text evidence="5">The sequence shown here is derived from an EMBL/GenBank/DDBJ whole genome shotgun (WGS) entry which is preliminary data.</text>
</comment>
<dbReference type="GO" id="GO:0006355">
    <property type="term" value="P:regulation of DNA-templated transcription"/>
    <property type="evidence" value="ECO:0007669"/>
    <property type="project" value="InterPro"/>
</dbReference>